<evidence type="ECO:0000313" key="1">
    <source>
        <dbReference type="EMBL" id="GAX59937.1"/>
    </source>
</evidence>
<dbReference type="AlphaFoldDB" id="A0A286TVK7"/>
<evidence type="ECO:0000313" key="2">
    <source>
        <dbReference type="Proteomes" id="UP000218542"/>
    </source>
</evidence>
<keyword evidence="2" id="KW-1185">Reference proteome</keyword>
<name>A0A286TVK7_9BACT</name>
<accession>A0A286TVK7</accession>
<dbReference type="Gene3D" id="3.40.50.2300">
    <property type="match status" value="1"/>
</dbReference>
<proteinExistence type="predicted"/>
<dbReference type="Proteomes" id="UP000218542">
    <property type="component" value="Unassembled WGS sequence"/>
</dbReference>
<comment type="caution">
    <text evidence="1">The sequence shown here is derived from an EMBL/GenBank/DDBJ whole genome shotgun (WGS) entry which is preliminary data.</text>
</comment>
<protein>
    <submittedName>
        <fullName evidence="1">Uncharacterized protein</fullName>
    </submittedName>
</protein>
<dbReference type="OrthoDB" id="5509932at2"/>
<gene>
    <name evidence="1" type="ORF">SCALIN_C05_0022</name>
</gene>
<organism evidence="1 2">
    <name type="scientific">Candidatus Scalindua japonica</name>
    <dbReference type="NCBI Taxonomy" id="1284222"/>
    <lineage>
        <taxon>Bacteria</taxon>
        <taxon>Pseudomonadati</taxon>
        <taxon>Planctomycetota</taxon>
        <taxon>Candidatus Brocadiia</taxon>
        <taxon>Candidatus Brocadiales</taxon>
        <taxon>Candidatus Scalinduaceae</taxon>
        <taxon>Candidatus Scalindua</taxon>
    </lineage>
</organism>
<dbReference type="EMBL" id="BAOS01000005">
    <property type="protein sequence ID" value="GAX59937.1"/>
    <property type="molecule type" value="Genomic_DNA"/>
</dbReference>
<sequence>MRKPVYCFIDDSPFELNLFKDVIEVRFRGIQFIYASTYDECHRQLKELELYPSLFILDLYGPENLQNSGCIPRKELLEERIKKIPGVGVAYDGLEKFDHDKKLHANEYLKRLFSILNEWRNLFSEQCASLDQGCQFGINNLLRVRQDYPSVTAIMYTRKGVFTDAVKLSQHNCDGIYIKPPGATDEDIFVETEKQAESLMDNWNKSVMNSYCLFLQTLNTHDKTPKKLADMLSRDKYQISKNKEEMNNVSTLLDSLQTTLSNTTDTSTPKIEALIQWVNFYYSLP</sequence>
<dbReference type="RefSeq" id="WP_096893076.1">
    <property type="nucleotide sequence ID" value="NZ_BAOS01000005.1"/>
</dbReference>
<reference evidence="2" key="1">
    <citation type="journal article" date="2017" name="Environ. Microbiol. Rep.">
        <title>Genetic Diversity of Marine Anaerobic Ammonium-Oxidizing Bacteria as Revealed by Genomic and Proteomic Analyses of 'Candidatus Scalindua japonica'.</title>
        <authorList>
            <person name="Oshiki M."/>
            <person name="Mizuto K."/>
            <person name="Kimura Z."/>
            <person name="Kindaichi T."/>
            <person name="Satoh H."/>
            <person name="Okabe S."/>
        </authorList>
    </citation>
    <scope>NUCLEOTIDE SEQUENCE [LARGE SCALE GENOMIC DNA]</scope>
    <source>
        <strain evidence="2">husup-a2</strain>
    </source>
</reference>